<gene>
    <name evidence="1" type="ORF">GSOID_T00014093001</name>
</gene>
<evidence type="ECO:0000313" key="2">
    <source>
        <dbReference type="Proteomes" id="UP000001307"/>
    </source>
</evidence>
<dbReference type="EMBL" id="FN653657">
    <property type="protein sequence ID" value="CBY15778.1"/>
    <property type="molecule type" value="Genomic_DNA"/>
</dbReference>
<sequence>AIRPGREFRFLYDSTGGKDIF</sequence>
<name>E4Y1N4_OIKDI</name>
<accession>E4Y1N4</accession>
<evidence type="ECO:0000313" key="1">
    <source>
        <dbReference type="EMBL" id="CBY15778.1"/>
    </source>
</evidence>
<organism evidence="1">
    <name type="scientific">Oikopleura dioica</name>
    <name type="common">Tunicate</name>
    <dbReference type="NCBI Taxonomy" id="34765"/>
    <lineage>
        <taxon>Eukaryota</taxon>
        <taxon>Metazoa</taxon>
        <taxon>Chordata</taxon>
        <taxon>Tunicata</taxon>
        <taxon>Appendicularia</taxon>
        <taxon>Copelata</taxon>
        <taxon>Oikopleuridae</taxon>
        <taxon>Oikopleura</taxon>
    </lineage>
</organism>
<dbReference type="Proteomes" id="UP000001307">
    <property type="component" value="Unassembled WGS sequence"/>
</dbReference>
<keyword evidence="2" id="KW-1185">Reference proteome</keyword>
<protein>
    <submittedName>
        <fullName evidence="1">Uncharacterized protein</fullName>
    </submittedName>
</protein>
<dbReference type="InParanoid" id="E4Y1N4"/>
<feature type="non-terminal residue" evidence="1">
    <location>
        <position position="1"/>
    </location>
</feature>
<proteinExistence type="predicted"/>
<reference evidence="1" key="1">
    <citation type="journal article" date="2010" name="Science">
        <title>Plasticity of animal genome architecture unmasked by rapid evolution of a pelagic tunicate.</title>
        <authorList>
            <person name="Denoeud F."/>
            <person name="Henriet S."/>
            <person name="Mungpakdee S."/>
            <person name="Aury J.M."/>
            <person name="Da Silva C."/>
            <person name="Brinkmann H."/>
            <person name="Mikhaleva J."/>
            <person name="Olsen L.C."/>
            <person name="Jubin C."/>
            <person name="Canestro C."/>
            <person name="Bouquet J.M."/>
            <person name="Danks G."/>
            <person name="Poulain J."/>
            <person name="Campsteijn C."/>
            <person name="Adamski M."/>
            <person name="Cross I."/>
            <person name="Yadetie F."/>
            <person name="Muffato M."/>
            <person name="Louis A."/>
            <person name="Butcher S."/>
            <person name="Tsagkogeorga G."/>
            <person name="Konrad A."/>
            <person name="Singh S."/>
            <person name="Jensen M.F."/>
            <person name="Cong E.H."/>
            <person name="Eikeseth-Otteraa H."/>
            <person name="Noel B."/>
            <person name="Anthouard V."/>
            <person name="Porcel B.M."/>
            <person name="Kachouri-Lafond R."/>
            <person name="Nishino A."/>
            <person name="Ugolini M."/>
            <person name="Chourrout P."/>
            <person name="Nishida H."/>
            <person name="Aasland R."/>
            <person name="Huzurbazar S."/>
            <person name="Westhof E."/>
            <person name="Delsuc F."/>
            <person name="Lehrach H."/>
            <person name="Reinhardt R."/>
            <person name="Weissenbach J."/>
            <person name="Roy S.W."/>
            <person name="Artiguenave F."/>
            <person name="Postlethwait J.H."/>
            <person name="Manak J.R."/>
            <person name="Thompson E.M."/>
            <person name="Jaillon O."/>
            <person name="Du Pasquier L."/>
            <person name="Boudinot P."/>
            <person name="Liberles D.A."/>
            <person name="Volff J.N."/>
            <person name="Philippe H."/>
            <person name="Lenhard B."/>
            <person name="Roest Crollius H."/>
            <person name="Wincker P."/>
            <person name="Chourrout D."/>
        </authorList>
    </citation>
    <scope>NUCLEOTIDE SEQUENCE [LARGE SCALE GENOMIC DNA]</scope>
</reference>
<dbReference type="AlphaFoldDB" id="E4Y1N4"/>